<dbReference type="PANTHER" id="PTHR24221">
    <property type="entry name" value="ATP-BINDING CASSETTE SUB-FAMILY B"/>
    <property type="match status" value="1"/>
</dbReference>
<dbReference type="Pfam" id="PF00005">
    <property type="entry name" value="ABC_tran"/>
    <property type="match status" value="2"/>
</dbReference>
<dbReference type="GO" id="GO:0016887">
    <property type="term" value="F:ATP hydrolysis activity"/>
    <property type="evidence" value="ECO:0007669"/>
    <property type="project" value="InterPro"/>
</dbReference>
<dbReference type="InterPro" id="IPR011527">
    <property type="entry name" value="ABC1_TM_dom"/>
</dbReference>
<evidence type="ECO:0000313" key="13">
    <source>
        <dbReference type="Proteomes" id="UP000063699"/>
    </source>
</evidence>
<dbReference type="STRING" id="860235.AOZ06_00750"/>
<dbReference type="SUPFAM" id="SSF90123">
    <property type="entry name" value="ABC transporter transmembrane region"/>
    <property type="match status" value="2"/>
</dbReference>
<keyword evidence="3" id="KW-0547">Nucleotide-binding</keyword>
<feature type="transmembrane region" description="Helical" evidence="8">
    <location>
        <begin position="560"/>
        <end position="578"/>
    </location>
</feature>
<dbReference type="GO" id="GO:0005524">
    <property type="term" value="F:ATP binding"/>
    <property type="evidence" value="ECO:0007669"/>
    <property type="project" value="UniProtKB-KW"/>
</dbReference>
<dbReference type="InterPro" id="IPR014216">
    <property type="entry name" value="ABC_transptr_CydD"/>
</dbReference>
<keyword evidence="2 8" id="KW-0812">Transmembrane</keyword>
<dbReference type="InterPro" id="IPR039421">
    <property type="entry name" value="Type_1_exporter"/>
</dbReference>
<dbReference type="GO" id="GO:0140359">
    <property type="term" value="F:ABC-type transporter activity"/>
    <property type="evidence" value="ECO:0007669"/>
    <property type="project" value="InterPro"/>
</dbReference>
<evidence type="ECO:0000256" key="8">
    <source>
        <dbReference type="SAM" id="Phobius"/>
    </source>
</evidence>
<evidence type="ECO:0000256" key="7">
    <source>
        <dbReference type="SAM" id="MobiDB-lite"/>
    </source>
</evidence>
<feature type="transmembrane region" description="Helical" evidence="8">
    <location>
        <begin position="643"/>
        <end position="664"/>
    </location>
</feature>
<keyword evidence="4" id="KW-0067">ATP-binding</keyword>
<dbReference type="SMART" id="SM00382">
    <property type="entry name" value="AAA"/>
    <property type="match status" value="2"/>
</dbReference>
<dbReference type="Pfam" id="PF00664">
    <property type="entry name" value="ABC_membrane"/>
    <property type="match status" value="1"/>
</dbReference>
<accession>A0A0N9HIA5</accession>
<dbReference type="InterPro" id="IPR003439">
    <property type="entry name" value="ABC_transporter-like_ATP-bd"/>
</dbReference>
<feature type="transmembrane region" description="Helical" evidence="8">
    <location>
        <begin position="219"/>
        <end position="245"/>
    </location>
</feature>
<feature type="chain" id="PRO_5038815533" description="ABC transporter" evidence="9">
    <location>
        <begin position="23"/>
        <end position="1138"/>
    </location>
</feature>
<dbReference type="Gene3D" id="3.40.50.300">
    <property type="entry name" value="P-loop containing nucleotide triphosphate hydrolases"/>
    <property type="match status" value="2"/>
</dbReference>
<dbReference type="PROSITE" id="PS50929">
    <property type="entry name" value="ABC_TM1F"/>
    <property type="match status" value="2"/>
</dbReference>
<dbReference type="Proteomes" id="UP000063699">
    <property type="component" value="Chromosome"/>
</dbReference>
<feature type="domain" description="ABC transporter" evidence="10">
    <location>
        <begin position="309"/>
        <end position="535"/>
    </location>
</feature>
<dbReference type="PROSITE" id="PS50893">
    <property type="entry name" value="ABC_TRANSPORTER_2"/>
    <property type="match status" value="2"/>
</dbReference>
<dbReference type="NCBIfam" id="TIGR02857">
    <property type="entry name" value="CydD"/>
    <property type="match status" value="1"/>
</dbReference>
<dbReference type="EMBL" id="CP012752">
    <property type="protein sequence ID" value="ALG05651.1"/>
    <property type="molecule type" value="Genomic_DNA"/>
</dbReference>
<gene>
    <name evidence="12" type="ORF">AOZ06_00750</name>
</gene>
<dbReference type="AlphaFoldDB" id="A0A0N9HIA5"/>
<feature type="domain" description="ABC transporter" evidence="10">
    <location>
        <begin position="945"/>
        <end position="1138"/>
    </location>
</feature>
<dbReference type="InterPro" id="IPR036640">
    <property type="entry name" value="ABC1_TM_sf"/>
</dbReference>
<reference evidence="12 13" key="1">
    <citation type="submission" date="2015-07" db="EMBL/GenBank/DDBJ databases">
        <title>Genome sequencing of Kibdelosporangium phytohabitans.</title>
        <authorList>
            <person name="Qin S."/>
            <person name="Xing K."/>
        </authorList>
    </citation>
    <scope>NUCLEOTIDE SEQUENCE [LARGE SCALE GENOMIC DNA]</scope>
    <source>
        <strain evidence="12 13">KLBMP1111</strain>
    </source>
</reference>
<proteinExistence type="predicted"/>
<dbReference type="GO" id="GO:0005886">
    <property type="term" value="C:plasma membrane"/>
    <property type="evidence" value="ECO:0007669"/>
    <property type="project" value="UniProtKB-SubCell"/>
</dbReference>
<keyword evidence="6 8" id="KW-0472">Membrane</keyword>
<dbReference type="CDD" id="cd03228">
    <property type="entry name" value="ABCC_MRP_Like"/>
    <property type="match status" value="1"/>
</dbReference>
<evidence type="ECO:0000259" key="11">
    <source>
        <dbReference type="PROSITE" id="PS50929"/>
    </source>
</evidence>
<dbReference type="InterPro" id="IPR027417">
    <property type="entry name" value="P-loop_NTPase"/>
</dbReference>
<evidence type="ECO:0000256" key="2">
    <source>
        <dbReference type="ARBA" id="ARBA00022692"/>
    </source>
</evidence>
<evidence type="ECO:0000256" key="1">
    <source>
        <dbReference type="ARBA" id="ARBA00004651"/>
    </source>
</evidence>
<keyword evidence="5 8" id="KW-1133">Transmembrane helix</keyword>
<feature type="transmembrane region" description="Helical" evidence="8">
    <location>
        <begin position="747"/>
        <end position="769"/>
    </location>
</feature>
<organism evidence="12 13">
    <name type="scientific">Kibdelosporangium phytohabitans</name>
    <dbReference type="NCBI Taxonomy" id="860235"/>
    <lineage>
        <taxon>Bacteria</taxon>
        <taxon>Bacillati</taxon>
        <taxon>Actinomycetota</taxon>
        <taxon>Actinomycetes</taxon>
        <taxon>Pseudonocardiales</taxon>
        <taxon>Pseudonocardiaceae</taxon>
        <taxon>Kibdelosporangium</taxon>
    </lineage>
</organism>
<evidence type="ECO:0000256" key="6">
    <source>
        <dbReference type="ARBA" id="ARBA00023136"/>
    </source>
</evidence>
<feature type="transmembrane region" description="Helical" evidence="8">
    <location>
        <begin position="139"/>
        <end position="158"/>
    </location>
</feature>
<feature type="region of interest" description="Disordered" evidence="7">
    <location>
        <begin position="808"/>
        <end position="842"/>
    </location>
</feature>
<evidence type="ECO:0000256" key="5">
    <source>
        <dbReference type="ARBA" id="ARBA00022989"/>
    </source>
</evidence>
<feature type="domain" description="ABC transmembrane type-1" evidence="11">
    <location>
        <begin position="529"/>
        <end position="772"/>
    </location>
</feature>
<dbReference type="SUPFAM" id="SSF52540">
    <property type="entry name" value="P-loop containing nucleoside triphosphate hydrolases"/>
    <property type="match status" value="2"/>
</dbReference>
<feature type="transmembrane region" description="Helical" evidence="8">
    <location>
        <begin position="251"/>
        <end position="270"/>
    </location>
</feature>
<feature type="transmembrane region" description="Helical" evidence="8">
    <location>
        <begin position="111"/>
        <end position="133"/>
    </location>
</feature>
<keyword evidence="9" id="KW-0732">Signal</keyword>
<dbReference type="PANTHER" id="PTHR24221:SF590">
    <property type="entry name" value="COMPONENT LINKED WITH THE ASSEMBLY OF CYTOCHROME' TRANSPORT TRANSMEMBRANE ATP-BINDING PROTEIN ABC TRANSPORTER CYDD-RELATED"/>
    <property type="match status" value="1"/>
</dbReference>
<dbReference type="KEGG" id="kphy:AOZ06_00750"/>
<evidence type="ECO:0000313" key="12">
    <source>
        <dbReference type="EMBL" id="ALG05651.1"/>
    </source>
</evidence>
<evidence type="ECO:0000256" key="9">
    <source>
        <dbReference type="SAM" id="SignalP"/>
    </source>
</evidence>
<evidence type="ECO:0000256" key="3">
    <source>
        <dbReference type="ARBA" id="ARBA00022741"/>
    </source>
</evidence>
<dbReference type="InterPro" id="IPR003593">
    <property type="entry name" value="AAA+_ATPase"/>
</dbReference>
<keyword evidence="13" id="KW-1185">Reference proteome</keyword>
<feature type="signal peptide" evidence="9">
    <location>
        <begin position="1"/>
        <end position="22"/>
    </location>
</feature>
<sequence>MPASARRALALCFVLGFLSALALVAQAWSLASVVTGGGLLAVLVGSVVARALLSWATQVVAARAAAGAKEELRAQVLDTSLARGPEWISARGAASLTVLVTKGLDALDAYFTVYLPALVSAAVVPLSVGAAILLIDWPAAVVIALTVPLVPLFAILIGRYTASKVTESADATARLSAHLLEMIRALPVLTAFRRAERQADAVRRVSAQHRRATLATLRVAFSSALALELIATLSVAVVAVIIGVRLVSGDLTLAVGLFVLILAPECYFPLRAAGAAHHASEDGIEAIRRVRALSGDVPAEPRFSDSEIATVTDLRVARRDGFAPDGLSFSLRPGEIVRLSQPSGGGKSTVIAALLGFVSPTSGSVVVGAPDLAAWRRTVAWVPQRPAFAATTVTEELRLALGDRNVPPSAEEMHAVASSVAAAHLLDRKIVELSTGERQRVALTRALLRVKRGARVLLLDEPTAHLDSATASLVMRAVYSAASDGVAVLLATHRDVTLADDTPQSTVVSSAAHTPTGKTPRIRITRRELLGALIGALALSSGVALTAVSAWLIAEAASRPPILTLMVAIVGVRTFGLARAGLRYLERLVTHDAAFRRATDLRVSLWQRLVALGPARTAGLARGEGVRRLVDDVDTVRDLTPRVLVPPIVAGVVCTVAVAVQYALSPVAGVVLACAVLVGGVGAPVLAGFLERRATLALASGRRRVAADVLTLLEAAPELTVFGAAKQRRAELKQLDASLVRRTRTQAFGAGAAIGLITLATGLAAAFGATTGNPVLALVPLALAEVLALLPPAWQHRDALTTAYTRVQTTTPHQEPEKTATPTSTPVHSPPPNPGGVPAPVYRGNGWSRGLLGGCGQLVRGNGPSVRNAVGRPFAHGTTVGSRVQGDVDVADEVAGTRTGDAVGAHVYGDVDGAGETTGSRVQVGLDGTGALMPPVCDAAAAVSLTGVDVRWPGAAEPSLRDVTLTIPAGSHVAVVGPSGAGKSTLLALLLGFLPAEKGTAHVPHNVAWCPQEPQLVSTTIRENLRVGAPDASDEVLAQALTDAGLGHWAQRLDSLVGMVSGGEAERLALARALVAAPMADIVVLDEPTAHLDVPTARSVLGNLAESLRGRTLVHVTHRPEEAAAADMVIRVDAGRVA</sequence>
<evidence type="ECO:0000256" key="4">
    <source>
        <dbReference type="ARBA" id="ARBA00022840"/>
    </source>
</evidence>
<feature type="domain" description="ABC transmembrane type-1" evidence="11">
    <location>
        <begin position="10"/>
        <end position="274"/>
    </location>
</feature>
<name>A0A0N9HIA5_9PSEU</name>
<dbReference type="CDD" id="cd18584">
    <property type="entry name" value="ABC_6TM_AarD_CydD"/>
    <property type="match status" value="1"/>
</dbReference>
<feature type="transmembrane region" description="Helical" evidence="8">
    <location>
        <begin position="32"/>
        <end position="53"/>
    </location>
</feature>
<feature type="transmembrane region" description="Helical" evidence="8">
    <location>
        <begin position="670"/>
        <end position="690"/>
    </location>
</feature>
<dbReference type="Gene3D" id="1.20.1560.10">
    <property type="entry name" value="ABC transporter type 1, transmembrane domain"/>
    <property type="match status" value="2"/>
</dbReference>
<evidence type="ECO:0008006" key="14">
    <source>
        <dbReference type="Google" id="ProtNLM"/>
    </source>
</evidence>
<dbReference type="GO" id="GO:0042883">
    <property type="term" value="P:cysteine transport"/>
    <property type="evidence" value="ECO:0007669"/>
    <property type="project" value="InterPro"/>
</dbReference>
<feature type="transmembrane region" description="Helical" evidence="8">
    <location>
        <begin position="529"/>
        <end position="554"/>
    </location>
</feature>
<evidence type="ECO:0000259" key="10">
    <source>
        <dbReference type="PROSITE" id="PS50893"/>
    </source>
</evidence>
<feature type="compositionally biased region" description="Pro residues" evidence="7">
    <location>
        <begin position="828"/>
        <end position="837"/>
    </location>
</feature>
<comment type="subcellular location">
    <subcellularLocation>
        <location evidence="1">Cell membrane</location>
        <topology evidence="1">Multi-pass membrane protein</topology>
    </subcellularLocation>
</comment>
<protein>
    <recommendedName>
        <fullName evidence="14">ABC transporter</fullName>
    </recommendedName>
</protein>